<dbReference type="Proteomes" id="UP000060132">
    <property type="component" value="Chromosome"/>
</dbReference>
<dbReference type="EMBL" id="CP011219">
    <property type="protein sequence ID" value="AKO32705.1"/>
    <property type="molecule type" value="Genomic_DNA"/>
</dbReference>
<feature type="active site" description="Charge relay system" evidence="10 11">
    <location>
        <position position="174"/>
    </location>
</feature>
<dbReference type="GO" id="GO:0005829">
    <property type="term" value="C:cytosol"/>
    <property type="evidence" value="ECO:0007669"/>
    <property type="project" value="TreeGrafter"/>
</dbReference>
<dbReference type="PIRSF" id="PIRSF005639">
    <property type="entry name" value="Glut_amidoT_SNO"/>
    <property type="match status" value="1"/>
</dbReference>
<dbReference type="SMR" id="A0AAC8UDE7"/>
<feature type="active site" description="Charge relay system" evidence="10 11">
    <location>
        <position position="172"/>
    </location>
</feature>
<dbReference type="GO" id="GO:0008614">
    <property type="term" value="P:pyridoxine metabolic process"/>
    <property type="evidence" value="ECO:0007669"/>
    <property type="project" value="TreeGrafter"/>
</dbReference>
<evidence type="ECO:0000256" key="9">
    <source>
        <dbReference type="ARBA" id="ARBA00064749"/>
    </source>
</evidence>
<evidence type="ECO:0000256" key="7">
    <source>
        <dbReference type="ARBA" id="ARBA00049534"/>
    </source>
</evidence>
<dbReference type="RefSeq" id="WP_010945404.1">
    <property type="nucleotide sequence ID" value="NZ_CP011218.1"/>
</dbReference>
<keyword evidence="5 10" id="KW-0456">Lyase</keyword>
<dbReference type="GO" id="GO:0004359">
    <property type="term" value="F:glutaminase activity"/>
    <property type="evidence" value="ECO:0007669"/>
    <property type="project" value="UniProtKB-UniRule"/>
</dbReference>
<evidence type="ECO:0000256" key="11">
    <source>
        <dbReference type="PIRSR" id="PIRSR005639-1"/>
    </source>
</evidence>
<feature type="binding site" evidence="10 12">
    <location>
        <begin position="52"/>
        <end position="54"/>
    </location>
    <ligand>
        <name>L-glutamine</name>
        <dbReference type="ChEBI" id="CHEBI:58359"/>
    </ligand>
</feature>
<evidence type="ECO:0000256" key="8">
    <source>
        <dbReference type="ARBA" id="ARBA00054599"/>
    </source>
</evidence>
<proteinExistence type="inferred from homology"/>
<evidence type="ECO:0000313" key="14">
    <source>
        <dbReference type="Proteomes" id="UP000060132"/>
    </source>
</evidence>
<organism evidence="13 14">
    <name type="scientific">Haemophilus ducreyi</name>
    <dbReference type="NCBI Taxonomy" id="730"/>
    <lineage>
        <taxon>Bacteria</taxon>
        <taxon>Pseudomonadati</taxon>
        <taxon>Pseudomonadota</taxon>
        <taxon>Gammaproteobacteria</taxon>
        <taxon>Pasteurellales</taxon>
        <taxon>Pasteurellaceae</taxon>
        <taxon>Haemophilus</taxon>
    </lineage>
</organism>
<keyword evidence="4 10" id="KW-0315">Glutamine amidotransferase</keyword>
<dbReference type="InterPro" id="IPR029062">
    <property type="entry name" value="Class_I_gatase-like"/>
</dbReference>
<feature type="binding site" evidence="10 12">
    <location>
        <begin position="136"/>
        <end position="137"/>
    </location>
    <ligand>
        <name>L-glutamine</name>
        <dbReference type="ChEBI" id="CHEBI:58359"/>
    </ligand>
</feature>
<comment type="catalytic activity">
    <reaction evidence="7 10">
        <text>L-glutamine + H2O = L-glutamate + NH4(+)</text>
        <dbReference type="Rhea" id="RHEA:15889"/>
        <dbReference type="ChEBI" id="CHEBI:15377"/>
        <dbReference type="ChEBI" id="CHEBI:28938"/>
        <dbReference type="ChEBI" id="CHEBI:29985"/>
        <dbReference type="ChEBI" id="CHEBI:58359"/>
        <dbReference type="EC" id="3.5.1.2"/>
    </reaction>
</comment>
<name>A0AAC8UDE7_HAEDC</name>
<evidence type="ECO:0000256" key="6">
    <source>
        <dbReference type="ARBA" id="ARBA00047992"/>
    </source>
</evidence>
<comment type="function">
    <text evidence="8 10">Catalyzes the hydrolysis of glutamine to glutamate and ammonia as part of the biosynthesis of pyridoxal 5'-phosphate. The resulting ammonia molecule is channeled to the active site of PdxS.</text>
</comment>
<evidence type="ECO:0000256" key="3">
    <source>
        <dbReference type="ARBA" id="ARBA00022898"/>
    </source>
</evidence>
<accession>A0AAC8UDE7</accession>
<evidence type="ECO:0000256" key="4">
    <source>
        <dbReference type="ARBA" id="ARBA00022962"/>
    </source>
</evidence>
<feature type="binding site" evidence="10 12">
    <location>
        <position position="108"/>
    </location>
    <ligand>
        <name>L-glutamine</name>
        <dbReference type="ChEBI" id="CHEBI:58359"/>
    </ligand>
</feature>
<comment type="similarity">
    <text evidence="1 10">Belongs to the glutaminase PdxT/SNO family.</text>
</comment>
<evidence type="ECO:0000256" key="5">
    <source>
        <dbReference type="ARBA" id="ARBA00023239"/>
    </source>
</evidence>
<sequence>MADYSRYTVGVLALQGAVTEHISQIESLGAKAIAVKQVEQLNQLDALVLPGGESTAMRRLMEANGLFERLKTFDKPILGTCAGLILLADEIIGGEQVHLAKMAIKVQRNAFGRQIDSFQTPLTVSGLDKPFPAVFIRAPYITEVGENVEVLAEWQGNVVLAKQGHFFACAFHPELTNDNRIMALLLAQL</sequence>
<dbReference type="EC" id="3.5.1.2" evidence="10"/>
<keyword evidence="3 10" id="KW-0663">Pyridoxal phosphate</keyword>
<dbReference type="Gene3D" id="3.40.50.880">
    <property type="match status" value="1"/>
</dbReference>
<dbReference type="PANTHER" id="PTHR31559">
    <property type="entry name" value="PYRIDOXAL 5'-PHOSPHATE SYNTHASE SUBUNIT SNO"/>
    <property type="match status" value="1"/>
</dbReference>
<dbReference type="FunFam" id="3.40.50.880:FF:000010">
    <property type="entry name" value="uncharacterized protein LOC100176842 isoform X2"/>
    <property type="match status" value="1"/>
</dbReference>
<comment type="catalytic activity">
    <reaction evidence="6 10">
        <text>aldehydo-D-ribose 5-phosphate + D-glyceraldehyde 3-phosphate + L-glutamine = pyridoxal 5'-phosphate + L-glutamate + phosphate + 3 H2O + H(+)</text>
        <dbReference type="Rhea" id="RHEA:31507"/>
        <dbReference type="ChEBI" id="CHEBI:15377"/>
        <dbReference type="ChEBI" id="CHEBI:15378"/>
        <dbReference type="ChEBI" id="CHEBI:29985"/>
        <dbReference type="ChEBI" id="CHEBI:43474"/>
        <dbReference type="ChEBI" id="CHEBI:58273"/>
        <dbReference type="ChEBI" id="CHEBI:58359"/>
        <dbReference type="ChEBI" id="CHEBI:59776"/>
        <dbReference type="ChEBI" id="CHEBI:597326"/>
        <dbReference type="EC" id="4.3.3.6"/>
    </reaction>
</comment>
<comment type="subunit">
    <text evidence="9 10">In the presence of PdxS, forms a dodecamer of heterodimers. Only shows activity in the heterodimer.</text>
</comment>
<evidence type="ECO:0000256" key="2">
    <source>
        <dbReference type="ARBA" id="ARBA00022801"/>
    </source>
</evidence>
<gene>
    <name evidence="10" type="primary">pdxT</name>
    <name evidence="13" type="ORF">RZ57_06130</name>
</gene>
<dbReference type="GO" id="GO:0042823">
    <property type="term" value="P:pyridoxal phosphate biosynthetic process"/>
    <property type="evidence" value="ECO:0007669"/>
    <property type="project" value="UniProtKB-UniRule"/>
</dbReference>
<dbReference type="PROSITE" id="PS01236">
    <property type="entry name" value="PDXT_SNO_1"/>
    <property type="match status" value="1"/>
</dbReference>
<dbReference type="EC" id="4.3.3.6" evidence="10"/>
<keyword evidence="2 10" id="KW-0378">Hydrolase</keyword>
<dbReference type="InterPro" id="IPR002161">
    <property type="entry name" value="PdxT/SNO"/>
</dbReference>
<dbReference type="PANTHER" id="PTHR31559:SF0">
    <property type="entry name" value="PYRIDOXAL 5'-PHOSPHATE SYNTHASE SUBUNIT SNO1-RELATED"/>
    <property type="match status" value="1"/>
</dbReference>
<feature type="active site" description="Nucleophile" evidence="10 11">
    <location>
        <position position="81"/>
    </location>
</feature>
<dbReference type="Pfam" id="PF01174">
    <property type="entry name" value="SNO"/>
    <property type="match status" value="1"/>
</dbReference>
<dbReference type="AlphaFoldDB" id="A0AAC8UDE7"/>
<dbReference type="OMA" id="GMIMLAD"/>
<comment type="pathway">
    <text evidence="10">Cofactor biosynthesis; pyridoxal 5'-phosphate biosynthesis.</text>
</comment>
<evidence type="ECO:0000256" key="12">
    <source>
        <dbReference type="PIRSR" id="PIRSR005639-2"/>
    </source>
</evidence>
<dbReference type="SUPFAM" id="SSF52317">
    <property type="entry name" value="Class I glutamine amidotransferase-like"/>
    <property type="match status" value="1"/>
</dbReference>
<dbReference type="CDD" id="cd01749">
    <property type="entry name" value="GATase1_PB"/>
    <property type="match status" value="1"/>
</dbReference>
<dbReference type="PROSITE" id="PS51273">
    <property type="entry name" value="GATASE_TYPE_1"/>
    <property type="match status" value="1"/>
</dbReference>
<evidence type="ECO:0000256" key="1">
    <source>
        <dbReference type="ARBA" id="ARBA00008345"/>
    </source>
</evidence>
<dbReference type="HAMAP" id="MF_01615">
    <property type="entry name" value="PdxT"/>
    <property type="match status" value="1"/>
</dbReference>
<dbReference type="InterPro" id="IPR021196">
    <property type="entry name" value="PdxT/SNO_CS"/>
</dbReference>
<dbReference type="PROSITE" id="PS51130">
    <property type="entry name" value="PDXT_SNO_2"/>
    <property type="match status" value="1"/>
</dbReference>
<dbReference type="NCBIfam" id="TIGR03800">
    <property type="entry name" value="PLP_synth_Pdx2"/>
    <property type="match status" value="1"/>
</dbReference>
<protein>
    <recommendedName>
        <fullName evidence="10">Pyridoxal 5'-phosphate synthase subunit PdxT</fullName>
        <ecNumber evidence="10">4.3.3.6</ecNumber>
    </recommendedName>
    <alternativeName>
        <fullName evidence="10">Pdx2</fullName>
    </alternativeName>
    <alternativeName>
        <fullName evidence="10">Pyridoxal 5'-phosphate synthase glutaminase subunit</fullName>
        <ecNumber evidence="10">3.5.1.2</ecNumber>
    </alternativeName>
</protein>
<evidence type="ECO:0000313" key="13">
    <source>
        <dbReference type="EMBL" id="AKO32705.1"/>
    </source>
</evidence>
<dbReference type="GO" id="GO:0036381">
    <property type="term" value="F:pyridoxal 5'-phosphate synthase (glutamine hydrolysing) activity"/>
    <property type="evidence" value="ECO:0007669"/>
    <property type="project" value="UniProtKB-UniRule"/>
</dbReference>
<dbReference type="GO" id="GO:0006543">
    <property type="term" value="P:L-glutamine catabolic process"/>
    <property type="evidence" value="ECO:0007669"/>
    <property type="project" value="UniProtKB-UniRule"/>
</dbReference>
<evidence type="ECO:0000256" key="10">
    <source>
        <dbReference type="HAMAP-Rule" id="MF_01615"/>
    </source>
</evidence>
<dbReference type="GO" id="GO:1903600">
    <property type="term" value="C:glutaminase complex"/>
    <property type="evidence" value="ECO:0007669"/>
    <property type="project" value="TreeGrafter"/>
</dbReference>
<reference evidence="13 14" key="1">
    <citation type="journal article" date="2015" name="PLoS Negl. Trop. Dis.">
        <title>Haemophilus ducreyi Cutaneous Ulcer Strains Are Nearly Identical to Class I Genital Ulcer Strains.</title>
        <authorList>
            <person name="Gangaiah D."/>
            <person name="Webb K.M."/>
            <person name="Humphreys T.L."/>
            <person name="Fortney K.R."/>
            <person name="Toh E."/>
            <person name="Tai A."/>
            <person name="Katz S.S."/>
            <person name="Pillay A."/>
            <person name="Chen C.Y."/>
            <person name="Roberts S.A."/>
            <person name="Munson R.S.Jr."/>
            <person name="Spinola S.M."/>
        </authorList>
    </citation>
    <scope>NUCLEOTIDE SEQUENCE [LARGE SCALE GENOMIC DNA]</scope>
    <source>
        <strain evidence="14">CLU2</strain>
    </source>
</reference>